<dbReference type="Gramene" id="TraesPARA_EIv1.0_0097620.1">
    <property type="protein sequence ID" value="TraesPARA_EIv1.0_0097620.1.CDS1"/>
    <property type="gene ID" value="TraesPARA_EIv1.0_0097620"/>
</dbReference>
<dbReference type="PANTHER" id="PTHR33091">
    <property type="entry name" value="PROTEIN, PUTATIVE, EXPRESSED-RELATED"/>
    <property type="match status" value="1"/>
</dbReference>
<keyword evidence="3" id="KW-0722">Serine protease inhibitor</keyword>
<sequence length="71" mass="7553">MSYLKTSWPELVGEPATPAVMTINSQRPDLTTEVLPVGTSPSPPGFDSTRVCVFLDPRDKLGRVAAVPVVG</sequence>
<dbReference type="SUPFAM" id="SSF54654">
    <property type="entry name" value="CI-2 family of serine protease inhibitors"/>
    <property type="match status" value="1"/>
</dbReference>
<dbReference type="Gramene" id="TraesJAG1A03G00007750.1">
    <property type="protein sequence ID" value="TraesJAG1A03G00007750.1.CDS1"/>
    <property type="gene ID" value="TraesJAG1A03G00007750"/>
</dbReference>
<evidence type="ECO:0000256" key="1">
    <source>
        <dbReference type="ARBA" id="ARBA00008210"/>
    </source>
</evidence>
<accession>A0A3B5XTR7</accession>
<dbReference type="PANTHER" id="PTHR33091:SF79">
    <property type="entry name" value="SUBTILISIN-LIKE PROTEASE FIBRONECTIN TYPE-III DOMAIN-CONTAINING PROTEIN"/>
    <property type="match status" value="1"/>
</dbReference>
<dbReference type="SMR" id="A0A3B5XTR7"/>
<dbReference type="InterPro" id="IPR036354">
    <property type="entry name" value="Prot_inh_pot1_sf"/>
</dbReference>
<dbReference type="GO" id="GO:0009611">
    <property type="term" value="P:response to wounding"/>
    <property type="evidence" value="ECO:0007669"/>
    <property type="project" value="InterPro"/>
</dbReference>
<dbReference type="Proteomes" id="UP000019116">
    <property type="component" value="Chromosome 1A"/>
</dbReference>
<keyword evidence="5" id="KW-1185">Reference proteome</keyword>
<dbReference type="InterPro" id="IPR000864">
    <property type="entry name" value="Prot_inh_pot1"/>
</dbReference>
<dbReference type="PROSITE" id="PS00285">
    <property type="entry name" value="POTATO_INHIBITOR"/>
    <property type="match status" value="1"/>
</dbReference>
<dbReference type="AlphaFoldDB" id="A0A3B5XTR7"/>
<dbReference type="Gramene" id="TraesMAC1A03G00005890.1">
    <property type="protein sequence ID" value="TraesMAC1A03G00005890.1.CDS1"/>
    <property type="gene ID" value="TraesMAC1A03G00005890"/>
</dbReference>
<dbReference type="OrthoDB" id="703017at2759"/>
<dbReference type="Gramene" id="TraesCS1A03G0050100.1">
    <property type="protein sequence ID" value="TraesCS1A03G0050100.1.CDS1"/>
    <property type="gene ID" value="TraesCS1A03G0050100"/>
</dbReference>
<evidence type="ECO:0000313" key="5">
    <source>
        <dbReference type="Proteomes" id="UP000019116"/>
    </source>
</evidence>
<evidence type="ECO:0000313" key="4">
    <source>
        <dbReference type="EnsemblPlants" id="TraesCS1A02G022300.1.cds1"/>
    </source>
</evidence>
<evidence type="ECO:0000256" key="3">
    <source>
        <dbReference type="ARBA" id="ARBA00022900"/>
    </source>
</evidence>
<organism evidence="4">
    <name type="scientific">Triticum aestivum</name>
    <name type="common">Wheat</name>
    <dbReference type="NCBI Taxonomy" id="4565"/>
    <lineage>
        <taxon>Eukaryota</taxon>
        <taxon>Viridiplantae</taxon>
        <taxon>Streptophyta</taxon>
        <taxon>Embryophyta</taxon>
        <taxon>Tracheophyta</taxon>
        <taxon>Spermatophyta</taxon>
        <taxon>Magnoliopsida</taxon>
        <taxon>Liliopsida</taxon>
        <taxon>Poales</taxon>
        <taxon>Poaceae</taxon>
        <taxon>BOP clade</taxon>
        <taxon>Pooideae</taxon>
        <taxon>Triticodae</taxon>
        <taxon>Triticeae</taxon>
        <taxon>Triticinae</taxon>
        <taxon>Triticum</taxon>
    </lineage>
</organism>
<evidence type="ECO:0000256" key="2">
    <source>
        <dbReference type="ARBA" id="ARBA00022690"/>
    </source>
</evidence>
<dbReference type="GO" id="GO:0004867">
    <property type="term" value="F:serine-type endopeptidase inhibitor activity"/>
    <property type="evidence" value="ECO:0007669"/>
    <property type="project" value="UniProtKB-KW"/>
</dbReference>
<dbReference type="Gene3D" id="3.30.10.10">
    <property type="entry name" value="Trypsin Inhibitor V, subunit A"/>
    <property type="match status" value="1"/>
</dbReference>
<dbReference type="Gramene" id="TraesSYM1A03G00006220.1">
    <property type="protein sequence ID" value="TraesSYM1A03G00006220.1.CDS1"/>
    <property type="gene ID" value="TraesSYM1A03G00006220"/>
</dbReference>
<dbReference type="Gramene" id="TraesCS1A02G022300.1">
    <property type="protein sequence ID" value="TraesCS1A02G022300.1.cds1"/>
    <property type="gene ID" value="TraesCS1A02G022300"/>
</dbReference>
<comment type="similarity">
    <text evidence="1">Belongs to the protease inhibitor I13 (potato type I serine protease inhibitor) family.</text>
</comment>
<dbReference type="EnsemblPlants" id="TraesCS1A02G022300.1">
    <property type="protein sequence ID" value="TraesCS1A02G022300.1.cds1"/>
    <property type="gene ID" value="TraesCS1A02G022300"/>
</dbReference>
<proteinExistence type="inferred from homology"/>
<dbReference type="Gramene" id="TraesCAD_scaffold_026780_01G000200.1">
    <property type="protein sequence ID" value="TraesCAD_scaffold_026780_01G000200.1"/>
    <property type="gene ID" value="TraesCAD_scaffold_026780_01G000200"/>
</dbReference>
<keyword evidence="2" id="KW-0646">Protease inhibitor</keyword>
<dbReference type="Gramene" id="TraesJUL1A03G00002700.1">
    <property type="protein sequence ID" value="TraesJUL1A03G00002700.1.CDS1"/>
    <property type="gene ID" value="TraesJUL1A03G00002700"/>
</dbReference>
<protein>
    <submittedName>
        <fullName evidence="4">Uncharacterized protein</fullName>
    </submittedName>
</protein>
<reference evidence="4" key="1">
    <citation type="submission" date="2018-08" db="EMBL/GenBank/DDBJ databases">
        <authorList>
            <person name="Rossello M."/>
        </authorList>
    </citation>
    <scope>NUCLEOTIDE SEQUENCE [LARGE SCALE GENOMIC DNA]</scope>
    <source>
        <strain evidence="4">cv. Chinese Spring</strain>
    </source>
</reference>
<dbReference type="Pfam" id="PF00280">
    <property type="entry name" value="potato_inhibit"/>
    <property type="match status" value="1"/>
</dbReference>
<name>A0A3B5XTR7_WHEAT</name>
<reference evidence="4" key="2">
    <citation type="submission" date="2018-10" db="UniProtKB">
        <authorList>
            <consortium name="EnsemblPlants"/>
        </authorList>
    </citation>
    <scope>IDENTIFICATION</scope>
</reference>